<reference evidence="2" key="1">
    <citation type="submission" date="2021-02" db="EMBL/GenBank/DDBJ databases">
        <authorList>
            <person name="Nowell W R."/>
        </authorList>
    </citation>
    <scope>NUCLEOTIDE SEQUENCE</scope>
</reference>
<proteinExistence type="predicted"/>
<evidence type="ECO:0000256" key="1">
    <source>
        <dbReference type="SAM" id="MobiDB-lite"/>
    </source>
</evidence>
<evidence type="ECO:0000313" key="3">
    <source>
        <dbReference type="Proteomes" id="UP000663823"/>
    </source>
</evidence>
<name>A0A819Y747_9BILA</name>
<dbReference type="Proteomes" id="UP000663823">
    <property type="component" value="Unassembled WGS sequence"/>
</dbReference>
<feature type="region of interest" description="Disordered" evidence="1">
    <location>
        <begin position="1"/>
        <end position="27"/>
    </location>
</feature>
<organism evidence="2 3">
    <name type="scientific">Rotaria sordida</name>
    <dbReference type="NCBI Taxonomy" id="392033"/>
    <lineage>
        <taxon>Eukaryota</taxon>
        <taxon>Metazoa</taxon>
        <taxon>Spiralia</taxon>
        <taxon>Gnathifera</taxon>
        <taxon>Rotifera</taxon>
        <taxon>Eurotatoria</taxon>
        <taxon>Bdelloidea</taxon>
        <taxon>Philodinida</taxon>
        <taxon>Philodinidae</taxon>
        <taxon>Rotaria</taxon>
    </lineage>
</organism>
<sequence length="27" mass="2904">STPGGRGHYHGYGGRRRGAGRPPLQQK</sequence>
<comment type="caution">
    <text evidence="2">The sequence shown here is derived from an EMBL/GenBank/DDBJ whole genome shotgun (WGS) entry which is preliminary data.</text>
</comment>
<dbReference type="EMBL" id="CAJOAX010014812">
    <property type="protein sequence ID" value="CAF4148125.1"/>
    <property type="molecule type" value="Genomic_DNA"/>
</dbReference>
<feature type="compositionally biased region" description="Basic residues" evidence="1">
    <location>
        <begin position="7"/>
        <end position="19"/>
    </location>
</feature>
<dbReference type="AlphaFoldDB" id="A0A819Y747"/>
<gene>
    <name evidence="2" type="ORF">OTI717_LOCUS36085</name>
</gene>
<accession>A0A819Y747</accession>
<feature type="non-terminal residue" evidence="2">
    <location>
        <position position="1"/>
    </location>
</feature>
<protein>
    <submittedName>
        <fullName evidence="2">Uncharacterized protein</fullName>
    </submittedName>
</protein>
<evidence type="ECO:0000313" key="2">
    <source>
        <dbReference type="EMBL" id="CAF4148125.1"/>
    </source>
</evidence>